<feature type="compositionally biased region" description="Low complexity" evidence="1">
    <location>
        <begin position="17"/>
        <end position="42"/>
    </location>
</feature>
<feature type="compositionally biased region" description="Polar residues" evidence="1">
    <location>
        <begin position="1"/>
        <end position="10"/>
    </location>
</feature>
<evidence type="ECO:0000256" key="1">
    <source>
        <dbReference type="SAM" id="MobiDB-lite"/>
    </source>
</evidence>
<sequence length="80" mass="8281">MILTPDSSAQAAAMATSPESPISSVSSHGSRASSVSRMSCVSQGMSSPYHVAQLPHHLSPNMPTMDSTVSSAKPEPELNI</sequence>
<accession>A0AAJ7WCA9</accession>
<dbReference type="AlphaFoldDB" id="A0AAJ7WCA9"/>
<keyword evidence="2" id="KW-1185">Reference proteome</keyword>
<evidence type="ECO:0000313" key="2">
    <source>
        <dbReference type="Proteomes" id="UP000694925"/>
    </source>
</evidence>
<feature type="compositionally biased region" description="Polar residues" evidence="1">
    <location>
        <begin position="61"/>
        <end position="71"/>
    </location>
</feature>
<protein>
    <submittedName>
        <fullName evidence="3">Uncharacterized protein LOC113464602</fullName>
    </submittedName>
</protein>
<reference evidence="3" key="1">
    <citation type="submission" date="2025-08" db="UniProtKB">
        <authorList>
            <consortium name="RefSeq"/>
        </authorList>
    </citation>
    <scope>IDENTIFICATION</scope>
    <source>
        <tissue evidence="3">Whole body</tissue>
    </source>
</reference>
<dbReference type="RefSeq" id="XP_026671032.1">
    <property type="nucleotide sequence ID" value="XM_026815231.1"/>
</dbReference>
<feature type="region of interest" description="Disordered" evidence="1">
    <location>
        <begin position="1"/>
        <end position="80"/>
    </location>
</feature>
<gene>
    <name evidence="3" type="primary">LOC113464602</name>
</gene>
<dbReference type="Proteomes" id="UP000694925">
    <property type="component" value="Unplaced"/>
</dbReference>
<dbReference type="GeneID" id="113464602"/>
<evidence type="ECO:0000313" key="3">
    <source>
        <dbReference type="RefSeq" id="XP_026671032.1"/>
    </source>
</evidence>
<name>A0AAJ7WCA9_9HYME</name>
<organism evidence="2 3">
    <name type="scientific">Ceratina calcarata</name>
    <dbReference type="NCBI Taxonomy" id="156304"/>
    <lineage>
        <taxon>Eukaryota</taxon>
        <taxon>Metazoa</taxon>
        <taxon>Ecdysozoa</taxon>
        <taxon>Arthropoda</taxon>
        <taxon>Hexapoda</taxon>
        <taxon>Insecta</taxon>
        <taxon>Pterygota</taxon>
        <taxon>Neoptera</taxon>
        <taxon>Endopterygota</taxon>
        <taxon>Hymenoptera</taxon>
        <taxon>Apocrita</taxon>
        <taxon>Aculeata</taxon>
        <taxon>Apoidea</taxon>
        <taxon>Anthophila</taxon>
        <taxon>Apidae</taxon>
        <taxon>Ceratina</taxon>
        <taxon>Zadontomerus</taxon>
    </lineage>
</organism>
<dbReference type="KEGG" id="ccal:113464602"/>
<feature type="non-terminal residue" evidence="3">
    <location>
        <position position="80"/>
    </location>
</feature>
<proteinExistence type="predicted"/>